<accession>A0AAN9QJ17</accession>
<feature type="region of interest" description="Disordered" evidence="1">
    <location>
        <begin position="1"/>
        <end position="113"/>
    </location>
</feature>
<dbReference type="PANTHER" id="PTHR34272:SF1">
    <property type="entry name" value="EXPRESSED PROTEIN"/>
    <property type="match status" value="1"/>
</dbReference>
<evidence type="ECO:0000256" key="1">
    <source>
        <dbReference type="SAM" id="MobiDB-lite"/>
    </source>
</evidence>
<gene>
    <name evidence="3" type="ORF">VNO77_17769</name>
    <name evidence="4" type="ORF">VNO77_17780</name>
</gene>
<dbReference type="EMBL" id="JAYMYQ010000004">
    <property type="protein sequence ID" value="KAK7337217.1"/>
    <property type="molecule type" value="Genomic_DNA"/>
</dbReference>
<evidence type="ECO:0000259" key="2">
    <source>
        <dbReference type="Pfam" id="PF23324"/>
    </source>
</evidence>
<evidence type="ECO:0000313" key="5">
    <source>
        <dbReference type="Proteomes" id="UP001367508"/>
    </source>
</evidence>
<name>A0AAN9QJ17_CANGL</name>
<comment type="caution">
    <text evidence="4">The sequence shown here is derived from an EMBL/GenBank/DDBJ whole genome shotgun (WGS) entry which is preliminary data.</text>
</comment>
<dbReference type="EMBL" id="JAYMYQ010000004">
    <property type="protein sequence ID" value="KAK7337206.1"/>
    <property type="molecule type" value="Genomic_DNA"/>
</dbReference>
<evidence type="ECO:0000313" key="3">
    <source>
        <dbReference type="EMBL" id="KAK7337206.1"/>
    </source>
</evidence>
<dbReference type="PANTHER" id="PTHR34272">
    <property type="entry name" value="EXPRESSED PROTEIN"/>
    <property type="match status" value="1"/>
</dbReference>
<sequence length="265" mass="30444">MENKRKKLEDQEKDSDLLTLSLSSNRTVKPKQQNSKPPLMPSTSSSNPDLNLSPEDADVDVNIGTERTTPRSGAELNVKTDTKRKTSRSGRTRRKPSQGPAPGKSETIPPPYPWATNRRAYIHTRSHLLQNNIRTITGKVQCKNCQKNFEMAFNLEEKLMELCMFIVENEATMHDRAPREWEDPVLPKCEYCGQENSVTPFFGNTKKREINWLFLFLGQMLGYCTLDQLKYFCKHTHIHRTGAKTRVLYYTYMGICQQLLPDGTI</sequence>
<feature type="compositionally biased region" description="Basic and acidic residues" evidence="1">
    <location>
        <begin position="1"/>
        <end position="16"/>
    </location>
</feature>
<dbReference type="Pfam" id="PF23324">
    <property type="entry name" value="DUF7086"/>
    <property type="match status" value="1"/>
</dbReference>
<feature type="compositionally biased region" description="Polar residues" evidence="1">
    <location>
        <begin position="25"/>
        <end position="50"/>
    </location>
</feature>
<dbReference type="InterPro" id="IPR055513">
    <property type="entry name" value="DUF7086"/>
</dbReference>
<proteinExistence type="predicted"/>
<protein>
    <recommendedName>
        <fullName evidence="2">DUF7086 domain-containing protein</fullName>
    </recommendedName>
</protein>
<feature type="domain" description="DUF7086" evidence="2">
    <location>
        <begin position="126"/>
        <end position="259"/>
    </location>
</feature>
<feature type="compositionally biased region" description="Basic residues" evidence="1">
    <location>
        <begin position="85"/>
        <end position="96"/>
    </location>
</feature>
<dbReference type="Proteomes" id="UP001367508">
    <property type="component" value="Unassembled WGS sequence"/>
</dbReference>
<organism evidence="4 5">
    <name type="scientific">Canavalia gladiata</name>
    <name type="common">Sword bean</name>
    <name type="synonym">Dolichos gladiatus</name>
    <dbReference type="NCBI Taxonomy" id="3824"/>
    <lineage>
        <taxon>Eukaryota</taxon>
        <taxon>Viridiplantae</taxon>
        <taxon>Streptophyta</taxon>
        <taxon>Embryophyta</taxon>
        <taxon>Tracheophyta</taxon>
        <taxon>Spermatophyta</taxon>
        <taxon>Magnoliopsida</taxon>
        <taxon>eudicotyledons</taxon>
        <taxon>Gunneridae</taxon>
        <taxon>Pentapetalae</taxon>
        <taxon>rosids</taxon>
        <taxon>fabids</taxon>
        <taxon>Fabales</taxon>
        <taxon>Fabaceae</taxon>
        <taxon>Papilionoideae</taxon>
        <taxon>50 kb inversion clade</taxon>
        <taxon>NPAAA clade</taxon>
        <taxon>indigoferoid/millettioid clade</taxon>
        <taxon>Phaseoleae</taxon>
        <taxon>Canavalia</taxon>
    </lineage>
</organism>
<dbReference type="AlphaFoldDB" id="A0AAN9QJ17"/>
<reference evidence="4 5" key="1">
    <citation type="submission" date="2024-01" db="EMBL/GenBank/DDBJ databases">
        <title>The genomes of 5 underutilized Papilionoideae crops provide insights into root nodulation and disease resistanc.</title>
        <authorList>
            <person name="Jiang F."/>
        </authorList>
    </citation>
    <scope>NUCLEOTIDE SEQUENCE [LARGE SCALE GENOMIC DNA]</scope>
    <source>
        <strain evidence="4">LVBAO_FW01</strain>
        <tissue evidence="4">Leaves</tissue>
    </source>
</reference>
<evidence type="ECO:0000313" key="4">
    <source>
        <dbReference type="EMBL" id="KAK7337217.1"/>
    </source>
</evidence>
<keyword evidence="5" id="KW-1185">Reference proteome</keyword>